<gene>
    <name evidence="4" type="ORF">PBAT_18225</name>
</gene>
<dbReference type="PANTHER" id="PTHR39160:SF4">
    <property type="entry name" value="RESUSCITATION-PROMOTING FACTOR RPFB"/>
    <property type="match status" value="1"/>
</dbReference>
<proteinExistence type="predicted"/>
<protein>
    <recommendedName>
        <fullName evidence="3">G5 domain-containing protein</fullName>
    </recommendedName>
</protein>
<evidence type="ECO:0000259" key="3">
    <source>
        <dbReference type="PROSITE" id="PS51109"/>
    </source>
</evidence>
<dbReference type="Proteomes" id="UP000077355">
    <property type="component" value="Unassembled WGS sequence"/>
</dbReference>
<keyword evidence="1" id="KW-0732">Signal</keyword>
<dbReference type="GO" id="GO:0004553">
    <property type="term" value="F:hydrolase activity, hydrolyzing O-glycosyl compounds"/>
    <property type="evidence" value="ECO:0007669"/>
    <property type="project" value="InterPro"/>
</dbReference>
<dbReference type="InterPro" id="IPR036908">
    <property type="entry name" value="RlpA-like_sf"/>
</dbReference>
<evidence type="ECO:0000313" key="5">
    <source>
        <dbReference type="Proteomes" id="UP000077355"/>
    </source>
</evidence>
<keyword evidence="2" id="KW-0472">Membrane</keyword>
<dbReference type="PANTHER" id="PTHR39160">
    <property type="entry name" value="CELL WALL-BINDING PROTEIN YOCH"/>
    <property type="match status" value="1"/>
</dbReference>
<evidence type="ECO:0000256" key="2">
    <source>
        <dbReference type="SAM" id="Phobius"/>
    </source>
</evidence>
<feature type="transmembrane region" description="Helical" evidence="2">
    <location>
        <begin position="30"/>
        <end position="50"/>
    </location>
</feature>
<dbReference type="EMBL" id="LVJI01000028">
    <property type="protein sequence ID" value="OAB43426.1"/>
    <property type="molecule type" value="Genomic_DNA"/>
</dbReference>
<dbReference type="SMART" id="SM01208">
    <property type="entry name" value="G5"/>
    <property type="match status" value="1"/>
</dbReference>
<dbReference type="InterPro" id="IPR059180">
    <property type="entry name" value="3D_YorM"/>
</dbReference>
<keyword evidence="5" id="KW-1185">Reference proteome</keyword>
<organism evidence="4 5">
    <name type="scientific">Paenibacillus antarcticus</name>
    <dbReference type="NCBI Taxonomy" id="253703"/>
    <lineage>
        <taxon>Bacteria</taxon>
        <taxon>Bacillati</taxon>
        <taxon>Bacillota</taxon>
        <taxon>Bacilli</taxon>
        <taxon>Bacillales</taxon>
        <taxon>Paenibacillaceae</taxon>
        <taxon>Paenibacillus</taxon>
    </lineage>
</organism>
<comment type="caution">
    <text evidence="4">The sequence shown here is derived from an EMBL/GenBank/DDBJ whole genome shotgun (WGS) entry which is preliminary data.</text>
</comment>
<evidence type="ECO:0000313" key="4">
    <source>
        <dbReference type="EMBL" id="OAB43426.1"/>
    </source>
</evidence>
<dbReference type="RefSeq" id="WP_068651585.1">
    <property type="nucleotide sequence ID" value="NZ_CP043611.1"/>
</dbReference>
<dbReference type="Gene3D" id="2.20.230.10">
    <property type="entry name" value="Resuscitation-promoting factor rpfb"/>
    <property type="match status" value="1"/>
</dbReference>
<dbReference type="PROSITE" id="PS51109">
    <property type="entry name" value="G5"/>
    <property type="match status" value="1"/>
</dbReference>
<keyword evidence="2" id="KW-0812">Transmembrane</keyword>
<dbReference type="CDD" id="cd14667">
    <property type="entry name" value="3D_containing_proteins"/>
    <property type="match status" value="1"/>
</dbReference>
<keyword evidence="2" id="KW-1133">Transmembrane helix</keyword>
<dbReference type="InterPro" id="IPR010611">
    <property type="entry name" value="3D_dom"/>
</dbReference>
<dbReference type="InterPro" id="IPR007137">
    <property type="entry name" value="DUF348"/>
</dbReference>
<dbReference type="GO" id="GO:0019867">
    <property type="term" value="C:outer membrane"/>
    <property type="evidence" value="ECO:0007669"/>
    <property type="project" value="InterPro"/>
</dbReference>
<evidence type="ECO:0000256" key="1">
    <source>
        <dbReference type="ARBA" id="ARBA00022729"/>
    </source>
</evidence>
<dbReference type="InterPro" id="IPR011098">
    <property type="entry name" value="G5_dom"/>
</dbReference>
<accession>A0A162K5T4</accession>
<dbReference type="Gene3D" id="2.40.40.10">
    <property type="entry name" value="RlpA-like domain"/>
    <property type="match status" value="1"/>
</dbReference>
<dbReference type="Pfam" id="PF07501">
    <property type="entry name" value="G5"/>
    <property type="match status" value="1"/>
</dbReference>
<dbReference type="SUPFAM" id="SSF50685">
    <property type="entry name" value="Barwin-like endoglucanases"/>
    <property type="match status" value="1"/>
</dbReference>
<dbReference type="GO" id="GO:0009254">
    <property type="term" value="P:peptidoglycan turnover"/>
    <property type="evidence" value="ECO:0007669"/>
    <property type="project" value="InterPro"/>
</dbReference>
<name>A0A162K5T4_9BACL</name>
<dbReference type="InterPro" id="IPR051933">
    <property type="entry name" value="Resuscitation_pf_RpfB"/>
</dbReference>
<feature type="domain" description="G5" evidence="3">
    <location>
        <begin position="164"/>
        <end position="244"/>
    </location>
</feature>
<dbReference type="Pfam" id="PF06725">
    <property type="entry name" value="3D"/>
    <property type="match status" value="1"/>
</dbReference>
<dbReference type="Pfam" id="PF03990">
    <property type="entry name" value="DUF348"/>
    <property type="match status" value="2"/>
</dbReference>
<dbReference type="OrthoDB" id="9798935at2"/>
<sequence>MGILKQETHDSSSSSMTYATRWKYENLRNISVAAIVLIAITLLVLLLISIQGRKQVYLVMDGQVKPIETHHAMLRDMLDEQAIVLRPEDKVSMALNSSIKDGDKVLIERAVKVNVVVDGQSKTRFTTQGSVKGVIQELGVTLKEHDKVFPELTSKVTDQLEIKIVRINKQLVERIEKVPFQVIKTSDSTLLKGNVKVAQNGQPGTIVHHIEKIYQDGKFVSMKMVGTEVQSNRQDKVVLVGTKVEAKKPVILASTLASKKDTSKKSSVIKASLSNNKLSKAGVDFTYKKVLKNVSMTAYSSEEAGIGTRTASGTRVTEGRTIAVDRNIIPMGWWVYIEGIGFRRAEDTGGAIKGNKIDVYYDSLQNARNFGRKSGRTVYVIGPTKPQLN</sequence>
<dbReference type="AlphaFoldDB" id="A0A162K5T4"/>
<reference evidence="4 5" key="1">
    <citation type="submission" date="2016-03" db="EMBL/GenBank/DDBJ databases">
        <title>Draft genome sequence of Paenibacillus antarcticus CECT 5836.</title>
        <authorList>
            <person name="Shin S.-K."/>
            <person name="Yi H."/>
        </authorList>
    </citation>
    <scope>NUCLEOTIDE SEQUENCE [LARGE SCALE GENOMIC DNA]</scope>
    <source>
        <strain evidence="4 5">CECT 5836</strain>
    </source>
</reference>